<evidence type="ECO:0000256" key="3">
    <source>
        <dbReference type="HAMAP-Rule" id="MF_00197"/>
    </source>
</evidence>
<dbReference type="Pfam" id="PF01678">
    <property type="entry name" value="DAP_epimerase"/>
    <property type="match status" value="2"/>
</dbReference>
<dbReference type="SUPFAM" id="SSF54506">
    <property type="entry name" value="Diaminopimelate epimerase-like"/>
    <property type="match status" value="2"/>
</dbReference>
<comment type="subcellular location">
    <subcellularLocation>
        <location evidence="3">Cytoplasm</location>
    </subcellularLocation>
</comment>
<dbReference type="Proteomes" id="UP001230156">
    <property type="component" value="Unassembled WGS sequence"/>
</dbReference>
<feature type="binding site" evidence="3">
    <location>
        <position position="183"/>
    </location>
    <ligand>
        <name>substrate</name>
    </ligand>
</feature>
<organism evidence="5 6">
    <name type="scientific">Dongia sedimenti</name>
    <dbReference type="NCBI Taxonomy" id="3064282"/>
    <lineage>
        <taxon>Bacteria</taxon>
        <taxon>Pseudomonadati</taxon>
        <taxon>Pseudomonadota</taxon>
        <taxon>Alphaproteobacteria</taxon>
        <taxon>Rhodospirillales</taxon>
        <taxon>Dongiaceae</taxon>
        <taxon>Dongia</taxon>
    </lineage>
</organism>
<accession>A0ABU0YTF2</accession>
<feature type="active site" description="Proton donor" evidence="3">
    <location>
        <position position="75"/>
    </location>
</feature>
<comment type="similarity">
    <text evidence="1 3">Belongs to the diaminopimelate epimerase family.</text>
</comment>
<dbReference type="PANTHER" id="PTHR31689:SF0">
    <property type="entry name" value="DIAMINOPIMELATE EPIMERASE"/>
    <property type="match status" value="1"/>
</dbReference>
<dbReference type="EMBL" id="JAUYVI010000008">
    <property type="protein sequence ID" value="MDQ7250994.1"/>
    <property type="molecule type" value="Genomic_DNA"/>
</dbReference>
<evidence type="ECO:0000313" key="5">
    <source>
        <dbReference type="EMBL" id="MDQ7250994.1"/>
    </source>
</evidence>
<dbReference type="InterPro" id="IPR001653">
    <property type="entry name" value="DAP_epimerase_DapF"/>
</dbReference>
<protein>
    <recommendedName>
        <fullName evidence="3 4">Diaminopimelate epimerase</fullName>
        <shortName evidence="3">DAP epimerase</shortName>
        <ecNumber evidence="3 4">5.1.1.7</ecNumber>
    </recommendedName>
    <alternativeName>
        <fullName evidence="3">PLP-independent amino acid racemase</fullName>
    </alternativeName>
</protein>
<feature type="site" description="Could be important to modulate the pK values of the two catalytic cysteine residues" evidence="3">
    <location>
        <position position="148"/>
    </location>
</feature>
<evidence type="ECO:0000256" key="2">
    <source>
        <dbReference type="ARBA" id="ARBA00023235"/>
    </source>
</evidence>
<keyword evidence="3" id="KW-0457">Lysine biosynthesis</keyword>
<feature type="binding site" evidence="3">
    <location>
        <begin position="76"/>
        <end position="77"/>
    </location>
    <ligand>
        <name>substrate</name>
    </ligand>
</feature>
<keyword evidence="3" id="KW-0963">Cytoplasm</keyword>
<reference evidence="6" key="1">
    <citation type="submission" date="2023-08" db="EMBL/GenBank/DDBJ databases">
        <title>Rhodospirillaceae gen. nov., a novel taxon isolated from the Yangtze River Yuezi River estuary sludge.</title>
        <authorList>
            <person name="Ruan L."/>
        </authorList>
    </citation>
    <scope>NUCLEOTIDE SEQUENCE [LARGE SCALE GENOMIC DNA]</scope>
    <source>
        <strain evidence="6">R-7</strain>
    </source>
</reference>
<comment type="caution">
    <text evidence="3">Lacks conserved residue(s) required for the propagation of feature annotation.</text>
</comment>
<keyword evidence="6" id="KW-1185">Reference proteome</keyword>
<evidence type="ECO:0000256" key="1">
    <source>
        <dbReference type="ARBA" id="ARBA00010219"/>
    </source>
</evidence>
<dbReference type="NCBIfam" id="TIGR00652">
    <property type="entry name" value="DapF"/>
    <property type="match status" value="1"/>
</dbReference>
<feature type="site" description="Could be important to modulate the pK values of the two catalytic cysteine residues" evidence="3">
    <location>
        <position position="201"/>
    </location>
</feature>
<evidence type="ECO:0000256" key="4">
    <source>
        <dbReference type="NCBIfam" id="TIGR00652"/>
    </source>
</evidence>
<sequence>MGLKFARMHGCGNDFVVIDDRTGAWHARREALAREICDRRRGLGGDGLILIQPGRDGADFRMTYVNRTGMDGEMCGNGARCTVLRAAQLGLIRSAGLMATDAGPIRAAIDGSAITLQMTPPMDERPPLRLDIAGQPFDCYTIDTGVPHVVIFLDEEAALEALDVDGVGRILRHHAAFAPRGVNANFAARRGDGSFRMRTYERGVEMETLACGTGAVAVGLMAHRRFGSDAPVLIHPTGGGLLRIGFRVSAEGFSDVTLAGPAELIAEGDIADGWLANHGLISASAS</sequence>
<dbReference type="EC" id="5.1.1.7" evidence="3 4"/>
<feature type="binding site" evidence="3">
    <location>
        <begin position="212"/>
        <end position="213"/>
    </location>
    <ligand>
        <name>substrate</name>
    </ligand>
</feature>
<dbReference type="GO" id="GO:0008837">
    <property type="term" value="F:diaminopimelate epimerase activity"/>
    <property type="evidence" value="ECO:0007669"/>
    <property type="project" value="UniProtKB-EC"/>
</dbReference>
<comment type="function">
    <text evidence="3">Catalyzes the stereoinversion of LL-2,6-diaminopimelate (L,L-DAP) to meso-diaminopimelate (meso-DAP), a precursor of L-lysine and an essential component of the bacterial peptidoglycan.</text>
</comment>
<keyword evidence="3" id="KW-0028">Amino-acid biosynthesis</keyword>
<dbReference type="PANTHER" id="PTHR31689">
    <property type="entry name" value="DIAMINOPIMELATE EPIMERASE, CHLOROPLASTIC"/>
    <property type="match status" value="1"/>
</dbReference>
<feature type="binding site" evidence="3">
    <location>
        <position position="13"/>
    </location>
    <ligand>
        <name>substrate</name>
    </ligand>
</feature>
<evidence type="ECO:0000313" key="6">
    <source>
        <dbReference type="Proteomes" id="UP001230156"/>
    </source>
</evidence>
<comment type="caution">
    <text evidence="5">The sequence shown here is derived from an EMBL/GenBank/DDBJ whole genome shotgun (WGS) entry which is preliminary data.</text>
</comment>
<feature type="active site" description="Proton acceptor" evidence="3">
    <location>
        <position position="211"/>
    </location>
</feature>
<feature type="binding site" evidence="3">
    <location>
        <begin position="201"/>
        <end position="202"/>
    </location>
    <ligand>
        <name>substrate</name>
    </ligand>
</feature>
<comment type="pathway">
    <text evidence="3">Amino-acid biosynthesis; L-lysine biosynthesis via DAP pathway; DL-2,6-diaminopimelate from LL-2,6-diaminopimelate: step 1/1.</text>
</comment>
<comment type="catalytic activity">
    <reaction evidence="3">
        <text>(2S,6S)-2,6-diaminopimelate = meso-2,6-diaminopimelate</text>
        <dbReference type="Rhea" id="RHEA:15393"/>
        <dbReference type="ChEBI" id="CHEBI:57609"/>
        <dbReference type="ChEBI" id="CHEBI:57791"/>
        <dbReference type="EC" id="5.1.1.7"/>
    </reaction>
</comment>
<gene>
    <name evidence="3 5" type="primary">dapF</name>
    <name evidence="5" type="ORF">Q8A70_25125</name>
</gene>
<keyword evidence="2 3" id="KW-0413">Isomerase</keyword>
<proteinExistence type="inferred from homology"/>
<dbReference type="RefSeq" id="WP_379960914.1">
    <property type="nucleotide sequence ID" value="NZ_JAUYVI010000008.1"/>
</dbReference>
<name>A0ABU0YTF2_9PROT</name>
<feature type="binding site" evidence="3">
    <location>
        <position position="66"/>
    </location>
    <ligand>
        <name>substrate</name>
    </ligand>
</feature>
<dbReference type="Gene3D" id="3.10.310.10">
    <property type="entry name" value="Diaminopimelate Epimerase, Chain A, domain 1"/>
    <property type="match status" value="2"/>
</dbReference>
<comment type="subunit">
    <text evidence="3">Homodimer.</text>
</comment>
<dbReference type="HAMAP" id="MF_00197">
    <property type="entry name" value="DAP_epimerase"/>
    <property type="match status" value="1"/>
</dbReference>